<dbReference type="InterPro" id="IPR012910">
    <property type="entry name" value="Plug_dom"/>
</dbReference>
<keyword evidence="3" id="KW-0998">Cell outer membrane</keyword>
<dbReference type="Pfam" id="PF00593">
    <property type="entry name" value="TonB_dep_Rec_b-barrel"/>
    <property type="match status" value="1"/>
</dbReference>
<reference evidence="8 9" key="1">
    <citation type="submission" date="2018-12" db="EMBL/GenBank/DDBJ databases">
        <title>Hymenobacter gummosus sp. nov., isolated from a spring.</title>
        <authorList>
            <person name="Nie L."/>
        </authorList>
    </citation>
    <scope>NUCLEOTIDE SEQUENCE [LARGE SCALE GENOMIC DNA]</scope>
    <source>
        <strain evidence="8 9">KCTC 52166</strain>
    </source>
</reference>
<feature type="signal peptide" evidence="5">
    <location>
        <begin position="1"/>
        <end position="19"/>
    </location>
</feature>
<proteinExistence type="inferred from homology"/>
<accession>A0A3S0JGW4</accession>
<evidence type="ECO:0000313" key="9">
    <source>
        <dbReference type="Proteomes" id="UP000282184"/>
    </source>
</evidence>
<dbReference type="SUPFAM" id="SSF49464">
    <property type="entry name" value="Carboxypeptidase regulatory domain-like"/>
    <property type="match status" value="1"/>
</dbReference>
<comment type="subcellular location">
    <subcellularLocation>
        <location evidence="1 4">Cell outer membrane</location>
    </subcellularLocation>
</comment>
<dbReference type="InterPro" id="IPR036942">
    <property type="entry name" value="Beta-barrel_TonB_sf"/>
</dbReference>
<evidence type="ECO:0000256" key="1">
    <source>
        <dbReference type="ARBA" id="ARBA00004442"/>
    </source>
</evidence>
<evidence type="ECO:0000259" key="6">
    <source>
        <dbReference type="Pfam" id="PF00593"/>
    </source>
</evidence>
<evidence type="ECO:0000256" key="5">
    <source>
        <dbReference type="SAM" id="SignalP"/>
    </source>
</evidence>
<dbReference type="SUPFAM" id="SSF56935">
    <property type="entry name" value="Porins"/>
    <property type="match status" value="1"/>
</dbReference>
<dbReference type="Gene3D" id="2.170.130.10">
    <property type="entry name" value="TonB-dependent receptor, plug domain"/>
    <property type="match status" value="1"/>
</dbReference>
<gene>
    <name evidence="8" type="ORF">EJV47_12225</name>
</gene>
<dbReference type="Gene3D" id="2.40.170.20">
    <property type="entry name" value="TonB-dependent receptor, beta-barrel domain"/>
    <property type="match status" value="1"/>
</dbReference>
<evidence type="ECO:0000313" key="8">
    <source>
        <dbReference type="EMBL" id="RTQ49584.1"/>
    </source>
</evidence>
<dbReference type="Pfam" id="PF13715">
    <property type="entry name" value="CarbopepD_reg_2"/>
    <property type="match status" value="1"/>
</dbReference>
<keyword evidence="4" id="KW-0798">TonB box</keyword>
<organism evidence="8 9">
    <name type="scientific">Hymenobacter gummosus</name>
    <dbReference type="NCBI Taxonomy" id="1776032"/>
    <lineage>
        <taxon>Bacteria</taxon>
        <taxon>Pseudomonadati</taxon>
        <taxon>Bacteroidota</taxon>
        <taxon>Cytophagia</taxon>
        <taxon>Cytophagales</taxon>
        <taxon>Hymenobacteraceae</taxon>
        <taxon>Hymenobacter</taxon>
    </lineage>
</organism>
<sequence length="930" mass="104337">MRRSFLLFLLLFISSLTFAQQGTLTGKVLDKKTGEAVIGATVVVTGTTQAAPVDVEGSYELKLAAGTYGITITNLGYKALTFTGIVVKPGQKTTLNGTLEENAISLSDVTITGQRQTGTEIALIQDLRKSEVVVSGMSNDQIVKSLDRDAAEVVKRIPGVTIQNNNFIVIRGLAERYNTVLLNDALTPSAEVDTRSFSFDVLPSSVIDRVLIFKSGSPELPGEFGGGVVKVYTKNSVLDNTTSLTASGWARSGTTFEGGYQRSNPSRTDWLGFDSGDRQLPGNVGEASARLRNQWTPTLSTARPDIRLSLGLNRKFEIGSAYLSNVTSVSYSNTREQYVQSRQRALAYDSIGKTYPLQYDYKDLRSVTAVRLGVIHNWQVRLNDRNRLEFRNFLNQYGTDEVIQRQGEDLVDQQERKDHALHYQSRTIYSGQLQGTHEVGGSGRSTVSWAGGYNYVFRDEPDYSRYRSVRSTGFDRPFTVVVPNGGNPFDASRFFSELRENTYMGSGQWERRIAGRDTTKASEYKLRVGFYTERKDRRYEQRYFSYVVANPGAFYRDQARANRILSLPIEQIFAPENLDPNNGFKLEEGRGNEAYNAENTLLAGYVGVVAPLSDKLNLSGGVRVEHNRRYLGTPNNASLYRELKTVPLPSLNATYNFSLRSMLRMGASMSVNRPEFREIADLSYFDFSNNAIITGNPNLRTATIYNTDLRYEFYPTKAEMISVGVFYKQFRNAIEQVTQSVGTSQLYLEYQNAAKAYDLGVELEARQGFATLSQNAFLQKLGVVLNASLIRSRVDLKRNASTEGFALFDRPLQGQAPYVVNAGLFYQDDEHKTQVSAQYNVVGQRIAFVGDQTQNYSSIEMPRHVVDLALTQGIGKHLQLRAGMQDVLNQRYRYYYDLNRDGKITKDEPRVSFNNYLRGRYSTLGLTYNF</sequence>
<evidence type="ECO:0000256" key="2">
    <source>
        <dbReference type="ARBA" id="ARBA00023136"/>
    </source>
</evidence>
<feature type="chain" id="PRO_5018689445" evidence="5">
    <location>
        <begin position="20"/>
        <end position="930"/>
    </location>
</feature>
<dbReference type="InterPro" id="IPR000531">
    <property type="entry name" value="Beta-barrel_TonB"/>
</dbReference>
<comment type="caution">
    <text evidence="8">The sequence shown here is derived from an EMBL/GenBank/DDBJ whole genome shotgun (WGS) entry which is preliminary data.</text>
</comment>
<comment type="similarity">
    <text evidence="4">Belongs to the TonB-dependent receptor family.</text>
</comment>
<dbReference type="GO" id="GO:0009279">
    <property type="term" value="C:cell outer membrane"/>
    <property type="evidence" value="ECO:0007669"/>
    <property type="project" value="UniProtKB-SubCell"/>
</dbReference>
<name>A0A3S0JGW4_9BACT</name>
<keyword evidence="2 4" id="KW-0472">Membrane</keyword>
<evidence type="ECO:0000259" key="7">
    <source>
        <dbReference type="Pfam" id="PF07715"/>
    </source>
</evidence>
<dbReference type="Proteomes" id="UP000282184">
    <property type="component" value="Unassembled WGS sequence"/>
</dbReference>
<dbReference type="PANTHER" id="PTHR40980:SF5">
    <property type="entry name" value="TONB-DEPENDENT RECEPTOR"/>
    <property type="match status" value="1"/>
</dbReference>
<dbReference type="InterPro" id="IPR008969">
    <property type="entry name" value="CarboxyPept-like_regulatory"/>
</dbReference>
<keyword evidence="9" id="KW-1185">Reference proteome</keyword>
<feature type="domain" description="TonB-dependent receptor plug" evidence="7">
    <location>
        <begin position="127"/>
        <end position="223"/>
    </location>
</feature>
<dbReference type="AlphaFoldDB" id="A0A3S0JGW4"/>
<dbReference type="InterPro" id="IPR037066">
    <property type="entry name" value="Plug_dom_sf"/>
</dbReference>
<protein>
    <submittedName>
        <fullName evidence="8">TonB-dependent receptor</fullName>
    </submittedName>
</protein>
<dbReference type="OrthoDB" id="9768470at2"/>
<feature type="domain" description="TonB-dependent receptor-like beta-barrel" evidence="6">
    <location>
        <begin position="452"/>
        <end position="885"/>
    </location>
</feature>
<dbReference type="PANTHER" id="PTHR40980">
    <property type="entry name" value="PLUG DOMAIN-CONTAINING PROTEIN"/>
    <property type="match status" value="1"/>
</dbReference>
<keyword evidence="8" id="KW-0675">Receptor</keyword>
<dbReference type="RefSeq" id="WP_126693443.1">
    <property type="nucleotide sequence ID" value="NZ_RXOF01000006.1"/>
</dbReference>
<dbReference type="EMBL" id="RXOF01000006">
    <property type="protein sequence ID" value="RTQ49584.1"/>
    <property type="molecule type" value="Genomic_DNA"/>
</dbReference>
<dbReference type="Gene3D" id="2.60.40.1120">
    <property type="entry name" value="Carboxypeptidase-like, regulatory domain"/>
    <property type="match status" value="1"/>
</dbReference>
<dbReference type="Pfam" id="PF07715">
    <property type="entry name" value="Plug"/>
    <property type="match status" value="1"/>
</dbReference>
<evidence type="ECO:0000256" key="3">
    <source>
        <dbReference type="ARBA" id="ARBA00023237"/>
    </source>
</evidence>
<evidence type="ECO:0000256" key="4">
    <source>
        <dbReference type="RuleBase" id="RU003357"/>
    </source>
</evidence>
<keyword evidence="5" id="KW-0732">Signal</keyword>